<evidence type="ECO:0000313" key="3">
    <source>
        <dbReference type="Proteomes" id="UP000243985"/>
    </source>
</evidence>
<dbReference type="Proteomes" id="UP000243985">
    <property type="component" value="Unassembled WGS sequence"/>
</dbReference>
<dbReference type="AlphaFoldDB" id="A0A2T5XRQ2"/>
<name>A0A2T5XRQ2_9FLAO</name>
<organism evidence="2 3">
    <name type="scientific">Capnocytophaga leadbetteri</name>
    <dbReference type="NCBI Taxonomy" id="327575"/>
    <lineage>
        <taxon>Bacteria</taxon>
        <taxon>Pseudomonadati</taxon>
        <taxon>Bacteroidota</taxon>
        <taxon>Flavobacteriia</taxon>
        <taxon>Flavobacteriales</taxon>
        <taxon>Flavobacteriaceae</taxon>
        <taxon>Capnocytophaga</taxon>
    </lineage>
</organism>
<accession>A0A2T5XRQ2</accession>
<keyword evidence="1" id="KW-0472">Membrane</keyword>
<evidence type="ECO:0000256" key="1">
    <source>
        <dbReference type="SAM" id="Phobius"/>
    </source>
</evidence>
<dbReference type="Pfam" id="PF13644">
    <property type="entry name" value="DKNYY"/>
    <property type="match status" value="1"/>
</dbReference>
<dbReference type="GeneID" id="84581627"/>
<evidence type="ECO:0000313" key="2">
    <source>
        <dbReference type="EMBL" id="PTX00940.1"/>
    </source>
</evidence>
<keyword evidence="1" id="KW-0812">Transmembrane</keyword>
<gene>
    <name evidence="2" type="ORF">C8P65_12321</name>
</gene>
<sequence length="549" mass="64139">MDKLLKEQQGKKRLNMISFLRIVIACLFVFVVTSFYIIFKDNYQVDEHFSSHAYLYYLEDSFFYKYQGKIYTRIIGKGYIPVPEADAATFQVFPESLRIQRIGWDKAHVFHNNQIVPLQPPITPIGNDLFTDGKDTYFCASRPDFKAGTNDYPPIKQVGSNGQKFSALNSSPYVSTDGTYFYYQGEKIDGAKDTIFPIFELRERDKNSKKISFSCYFSDGKHVFYKNHLLDETFTDDLVTDIFSNHGYFEYLYHLNGGKVFIDGKPFMPNEAPYHLLISDNSYTDHLFFTNENGVYYYDLEEKEAKKAMDSNPFKGYKKEDNGYFYNEKNILFFRPRTHIARGRRFKGKTGYSTEICLLKNTSPAEFKNIIKQKALSSEEYEVLAKAKTSTVSFWDRYFAVLLLIILTSLSYIIRFIFRRYNITIDPFLLDENYLRINNLVGKRYLITDIQKVVFTIHKEKNISGKMRIVSKSKGSSPSYSVKSRKKTETALLERIKDLQLLLESQNIKVEIDTQILNHKQTPIKTATPNKRKKKTFNKNYFTYPIQTL</sequence>
<protein>
    <recommendedName>
        <fullName evidence="4">DKNYY family protein</fullName>
    </recommendedName>
</protein>
<feature type="transmembrane region" description="Helical" evidence="1">
    <location>
        <begin position="398"/>
        <end position="418"/>
    </location>
</feature>
<reference evidence="2 3" key="1">
    <citation type="submission" date="2018-04" db="EMBL/GenBank/DDBJ databases">
        <title>Genomic Encyclopedia of Archaeal and Bacterial Type Strains, Phase II (KMG-II): from individual species to whole genera.</title>
        <authorList>
            <person name="Goeker M."/>
        </authorList>
    </citation>
    <scope>NUCLEOTIDE SEQUENCE [LARGE SCALE GENOMIC DNA]</scope>
    <source>
        <strain evidence="2 3">DSM 22902</strain>
    </source>
</reference>
<dbReference type="EMBL" id="QBKG01000023">
    <property type="protein sequence ID" value="PTX00940.1"/>
    <property type="molecule type" value="Genomic_DNA"/>
</dbReference>
<evidence type="ECO:0008006" key="4">
    <source>
        <dbReference type="Google" id="ProtNLM"/>
    </source>
</evidence>
<comment type="caution">
    <text evidence="2">The sequence shown here is derived from an EMBL/GenBank/DDBJ whole genome shotgun (WGS) entry which is preliminary data.</text>
</comment>
<dbReference type="RefSeq" id="WP_107782903.1">
    <property type="nucleotide sequence ID" value="NZ_QBKG01000023.1"/>
</dbReference>
<feature type="transmembrane region" description="Helical" evidence="1">
    <location>
        <begin position="20"/>
        <end position="39"/>
    </location>
</feature>
<dbReference type="InterPro" id="IPR027375">
    <property type="entry name" value="DKNYY"/>
</dbReference>
<proteinExistence type="predicted"/>
<keyword evidence="1" id="KW-1133">Transmembrane helix</keyword>